<sequence length="460" mass="53769">MSTQFFLKLSQNFIELLEDDEYYDITIEVGEDPYVKIFRAHMSILCYRSSYFREIIASKNKKNRNYNDLFHIKLQSISPEIFQIILKYIYGGIFSLNENITLQPTKISEVAELFQLQELVDHLQKHIIENKPEWTKEHFELTNQTSIQSNNLLDNVNSPENIFNSPEFVSLPEESLVSIIKRDDLQMKESEVWKCVLKWGLEQNPTLNPDPDTWSDNDFNVMKNTLQNCLPLIRFFSLSSKEFFRDVDPYKKLLSHQLYKDLLNSYIDSESEPNDDNISLPKSIKIDGIIDSKIVNLNIISMISRWVDKVDVNNNFSYLREMYFPYKFKLLLRGSQDGFTPIKFHELCDDKPNTIIFIKVKGSEEILGGYNPSIWKYYGDWTQSLDSFIFSFKDNIKNSTLSYVKNTDKALYFSDLCGPSFGSSDLKLSVTIRYGVKSSNPYDLNICSLFFNNFQCNLIK</sequence>
<dbReference type="SUPFAM" id="SSF54695">
    <property type="entry name" value="POZ domain"/>
    <property type="match status" value="1"/>
</dbReference>
<dbReference type="Pfam" id="PF00651">
    <property type="entry name" value="BTB"/>
    <property type="match status" value="1"/>
</dbReference>
<keyword evidence="4" id="KW-1185">Reference proteome</keyword>
<dbReference type="Pfam" id="PF07534">
    <property type="entry name" value="TLD"/>
    <property type="match status" value="1"/>
</dbReference>
<dbReference type="Proteomes" id="UP000018888">
    <property type="component" value="Unassembled WGS sequence"/>
</dbReference>
<dbReference type="InterPro" id="IPR006571">
    <property type="entry name" value="TLDc_dom"/>
</dbReference>
<feature type="domain" description="BTB" evidence="1">
    <location>
        <begin position="23"/>
        <end position="98"/>
    </location>
</feature>
<evidence type="ECO:0000313" key="4">
    <source>
        <dbReference type="Proteomes" id="UP000018888"/>
    </source>
</evidence>
<name>A0A2P4PBD6_RHIID</name>
<evidence type="ECO:0000259" key="1">
    <source>
        <dbReference type="PROSITE" id="PS50097"/>
    </source>
</evidence>
<gene>
    <name evidence="3" type="ORF">GLOIN_2v1810210</name>
</gene>
<dbReference type="VEuPathDB" id="FungiDB:RhiirFUN_007881"/>
<dbReference type="PROSITE" id="PS51886">
    <property type="entry name" value="TLDC"/>
    <property type="match status" value="1"/>
</dbReference>
<dbReference type="PANTHER" id="PTHR24410">
    <property type="entry name" value="HL07962P-RELATED"/>
    <property type="match status" value="1"/>
</dbReference>
<comment type="caution">
    <text evidence="3">The sequence shown here is derived from an EMBL/GenBank/DDBJ whole genome shotgun (WGS) entry which is preliminary data.</text>
</comment>
<dbReference type="PROSITE" id="PS50097">
    <property type="entry name" value="BTB"/>
    <property type="match status" value="1"/>
</dbReference>
<dbReference type="CDD" id="cd18186">
    <property type="entry name" value="BTB_POZ_ZBTB_KLHL-like"/>
    <property type="match status" value="1"/>
</dbReference>
<dbReference type="InterPro" id="IPR000210">
    <property type="entry name" value="BTB/POZ_dom"/>
</dbReference>
<evidence type="ECO:0008006" key="5">
    <source>
        <dbReference type="Google" id="ProtNLM"/>
    </source>
</evidence>
<organism evidence="3 4">
    <name type="scientific">Rhizophagus irregularis (strain DAOM 181602 / DAOM 197198 / MUCL 43194)</name>
    <name type="common">Arbuscular mycorrhizal fungus</name>
    <name type="synonym">Glomus intraradices</name>
    <dbReference type="NCBI Taxonomy" id="747089"/>
    <lineage>
        <taxon>Eukaryota</taxon>
        <taxon>Fungi</taxon>
        <taxon>Fungi incertae sedis</taxon>
        <taxon>Mucoromycota</taxon>
        <taxon>Glomeromycotina</taxon>
        <taxon>Glomeromycetes</taxon>
        <taxon>Glomerales</taxon>
        <taxon>Glomeraceae</taxon>
        <taxon>Rhizophagus</taxon>
    </lineage>
</organism>
<reference evidence="3 4" key="2">
    <citation type="journal article" date="2018" name="New Phytol.">
        <title>High intraspecific genome diversity in the model arbuscular mycorrhizal symbiont Rhizophagus irregularis.</title>
        <authorList>
            <person name="Chen E.C.H."/>
            <person name="Morin E."/>
            <person name="Beaudet D."/>
            <person name="Noel J."/>
            <person name="Yildirir G."/>
            <person name="Ndikumana S."/>
            <person name="Charron P."/>
            <person name="St-Onge C."/>
            <person name="Giorgi J."/>
            <person name="Kruger M."/>
            <person name="Marton T."/>
            <person name="Ropars J."/>
            <person name="Grigoriev I.V."/>
            <person name="Hainaut M."/>
            <person name="Henrissat B."/>
            <person name="Roux C."/>
            <person name="Martin F."/>
            <person name="Corradi N."/>
        </authorList>
    </citation>
    <scope>NUCLEOTIDE SEQUENCE [LARGE SCALE GENOMIC DNA]</scope>
    <source>
        <strain evidence="3 4">DAOM 197198</strain>
    </source>
</reference>
<evidence type="ECO:0000259" key="2">
    <source>
        <dbReference type="PROSITE" id="PS51886"/>
    </source>
</evidence>
<dbReference type="InterPro" id="IPR011705">
    <property type="entry name" value="BACK"/>
</dbReference>
<dbReference type="Pfam" id="PF07707">
    <property type="entry name" value="BACK"/>
    <property type="match status" value="1"/>
</dbReference>
<dbReference type="EMBL" id="AUPC02000291">
    <property type="protein sequence ID" value="POG62702.1"/>
    <property type="molecule type" value="Genomic_DNA"/>
</dbReference>
<protein>
    <recommendedName>
        <fullName evidence="5">Kelch-like protein 17</fullName>
    </recommendedName>
</protein>
<dbReference type="SMART" id="SM00225">
    <property type="entry name" value="BTB"/>
    <property type="match status" value="1"/>
</dbReference>
<reference evidence="3 4" key="1">
    <citation type="journal article" date="2013" name="Proc. Natl. Acad. Sci. U.S.A.">
        <title>Genome of an arbuscular mycorrhizal fungus provides insight into the oldest plant symbiosis.</title>
        <authorList>
            <person name="Tisserant E."/>
            <person name="Malbreil M."/>
            <person name="Kuo A."/>
            <person name="Kohler A."/>
            <person name="Symeonidi A."/>
            <person name="Balestrini R."/>
            <person name="Charron P."/>
            <person name="Duensing N."/>
            <person name="Frei Dit Frey N."/>
            <person name="Gianinazzi-Pearson V."/>
            <person name="Gilbert L.B."/>
            <person name="Handa Y."/>
            <person name="Herr J.R."/>
            <person name="Hijri M."/>
            <person name="Koul R."/>
            <person name="Kawaguchi M."/>
            <person name="Krajinski F."/>
            <person name="Lammers P.J."/>
            <person name="Masclaux F.G."/>
            <person name="Murat C."/>
            <person name="Morin E."/>
            <person name="Ndikumana S."/>
            <person name="Pagni M."/>
            <person name="Petitpierre D."/>
            <person name="Requena N."/>
            <person name="Rosikiewicz P."/>
            <person name="Riley R."/>
            <person name="Saito K."/>
            <person name="San Clemente H."/>
            <person name="Shapiro H."/>
            <person name="van Tuinen D."/>
            <person name="Becard G."/>
            <person name="Bonfante P."/>
            <person name="Paszkowski U."/>
            <person name="Shachar-Hill Y.Y."/>
            <person name="Tuskan G.A."/>
            <person name="Young P.W."/>
            <person name="Sanders I.R."/>
            <person name="Henrissat B."/>
            <person name="Rensing S.A."/>
            <person name="Grigoriev I.V."/>
            <person name="Corradi N."/>
            <person name="Roux C."/>
            <person name="Martin F."/>
        </authorList>
    </citation>
    <scope>NUCLEOTIDE SEQUENCE [LARGE SCALE GENOMIC DNA]</scope>
    <source>
        <strain evidence="3 4">DAOM 197198</strain>
    </source>
</reference>
<dbReference type="InterPro" id="IPR011333">
    <property type="entry name" value="SKP1/BTB/POZ_sf"/>
</dbReference>
<dbReference type="SMART" id="SM00875">
    <property type="entry name" value="BACK"/>
    <property type="match status" value="1"/>
</dbReference>
<evidence type="ECO:0000313" key="3">
    <source>
        <dbReference type="EMBL" id="POG62702.1"/>
    </source>
</evidence>
<accession>A0A2P4PBD6</accession>
<dbReference type="Gene3D" id="3.30.710.10">
    <property type="entry name" value="Potassium Channel Kv1.1, Chain A"/>
    <property type="match status" value="1"/>
</dbReference>
<dbReference type="Gene3D" id="1.25.40.420">
    <property type="match status" value="1"/>
</dbReference>
<feature type="domain" description="TLDc" evidence="2">
    <location>
        <begin position="293"/>
        <end position="460"/>
    </location>
</feature>
<dbReference type="PANTHER" id="PTHR24410:SF23">
    <property type="entry name" value="BTB DOMAIN-CONTAINING PROTEIN-RELATED"/>
    <property type="match status" value="1"/>
</dbReference>
<proteinExistence type="predicted"/>
<dbReference type="InterPro" id="IPR051481">
    <property type="entry name" value="BTB-POZ/Galectin-3-binding"/>
</dbReference>
<dbReference type="AlphaFoldDB" id="A0A2P4PBD6"/>